<reference evidence="1 2" key="1">
    <citation type="submission" date="2023-07" db="EMBL/GenBank/DDBJ databases">
        <title>Sequencing the genomes of 1000 actinobacteria strains.</title>
        <authorList>
            <person name="Klenk H.-P."/>
        </authorList>
    </citation>
    <scope>NUCLEOTIDE SEQUENCE [LARGE SCALE GENOMIC DNA]</scope>
    <source>
        <strain evidence="1 2">DSM 44709</strain>
    </source>
</reference>
<accession>A0AAE3W3G5</accession>
<name>A0AAE3W3G5_9ACTN</name>
<protein>
    <recommendedName>
        <fullName evidence="3">F5/8 type C domain-containing protein</fullName>
    </recommendedName>
</protein>
<dbReference type="AlphaFoldDB" id="A0AAE3W3G5"/>
<keyword evidence="2" id="KW-1185">Reference proteome</keyword>
<evidence type="ECO:0000313" key="1">
    <source>
        <dbReference type="EMBL" id="MDQ0368577.1"/>
    </source>
</evidence>
<organism evidence="1 2">
    <name type="scientific">Catenuloplanes indicus</name>
    <dbReference type="NCBI Taxonomy" id="137267"/>
    <lineage>
        <taxon>Bacteria</taxon>
        <taxon>Bacillati</taxon>
        <taxon>Actinomycetota</taxon>
        <taxon>Actinomycetes</taxon>
        <taxon>Micromonosporales</taxon>
        <taxon>Micromonosporaceae</taxon>
        <taxon>Catenuloplanes</taxon>
    </lineage>
</organism>
<proteinExistence type="predicted"/>
<evidence type="ECO:0008006" key="3">
    <source>
        <dbReference type="Google" id="ProtNLM"/>
    </source>
</evidence>
<dbReference type="Proteomes" id="UP001240236">
    <property type="component" value="Unassembled WGS sequence"/>
</dbReference>
<evidence type="ECO:0000313" key="2">
    <source>
        <dbReference type="Proteomes" id="UP001240236"/>
    </source>
</evidence>
<gene>
    <name evidence="1" type="ORF">J2S42_005246</name>
</gene>
<comment type="caution">
    <text evidence="1">The sequence shown here is derived from an EMBL/GenBank/DDBJ whole genome shotgun (WGS) entry which is preliminary data.</text>
</comment>
<dbReference type="EMBL" id="JAUSUZ010000001">
    <property type="protein sequence ID" value="MDQ0368577.1"/>
    <property type="molecule type" value="Genomic_DNA"/>
</dbReference>
<sequence length="62" mass="6425">MNHVWPQWIEVDLGTAATVAHLVPRLPTGWEARTQTIAVQDGATGATLAAAAAAGRTFDPGS</sequence>